<evidence type="ECO:0000313" key="1">
    <source>
        <dbReference type="EMBL" id="RRT62870.1"/>
    </source>
</evidence>
<name>A0A426ZFW5_ENSVE</name>
<organism evidence="1 2">
    <name type="scientific">Ensete ventricosum</name>
    <name type="common">Abyssinian banana</name>
    <name type="synonym">Musa ensete</name>
    <dbReference type="NCBI Taxonomy" id="4639"/>
    <lineage>
        <taxon>Eukaryota</taxon>
        <taxon>Viridiplantae</taxon>
        <taxon>Streptophyta</taxon>
        <taxon>Embryophyta</taxon>
        <taxon>Tracheophyta</taxon>
        <taxon>Spermatophyta</taxon>
        <taxon>Magnoliopsida</taxon>
        <taxon>Liliopsida</taxon>
        <taxon>Zingiberales</taxon>
        <taxon>Musaceae</taxon>
        <taxon>Ensete</taxon>
    </lineage>
</organism>
<sequence>MRPCKVGGVTQRSKELYKAHRGMIEAAEELDCSNACIRLREPVKSEDKAKGGTFVESPIPWSHRSRALVVKGVEEVENVEANSKY</sequence>
<accession>A0A426ZFW5</accession>
<dbReference type="EMBL" id="AMZH03006817">
    <property type="protein sequence ID" value="RRT62870.1"/>
    <property type="molecule type" value="Genomic_DNA"/>
</dbReference>
<proteinExistence type="predicted"/>
<dbReference type="Proteomes" id="UP000287651">
    <property type="component" value="Unassembled WGS sequence"/>
</dbReference>
<gene>
    <name evidence="1" type="ORF">B296_00032837</name>
</gene>
<evidence type="ECO:0000313" key="2">
    <source>
        <dbReference type="Proteomes" id="UP000287651"/>
    </source>
</evidence>
<protein>
    <submittedName>
        <fullName evidence="1">Uncharacterized protein</fullName>
    </submittedName>
</protein>
<reference evidence="1 2" key="1">
    <citation type="journal article" date="2014" name="Agronomy (Basel)">
        <title>A Draft Genome Sequence for Ensete ventricosum, the Drought-Tolerant Tree Against Hunger.</title>
        <authorList>
            <person name="Harrison J."/>
            <person name="Moore K.A."/>
            <person name="Paszkiewicz K."/>
            <person name="Jones T."/>
            <person name="Grant M."/>
            <person name="Ambacheew D."/>
            <person name="Muzemil S."/>
            <person name="Studholme D.J."/>
        </authorList>
    </citation>
    <scope>NUCLEOTIDE SEQUENCE [LARGE SCALE GENOMIC DNA]</scope>
</reference>
<comment type="caution">
    <text evidence="1">The sequence shown here is derived from an EMBL/GenBank/DDBJ whole genome shotgun (WGS) entry which is preliminary data.</text>
</comment>
<dbReference type="AlphaFoldDB" id="A0A426ZFW5"/>